<dbReference type="EMBL" id="JBHLUB010000032">
    <property type="protein sequence ID" value="MFC0582945.1"/>
    <property type="molecule type" value="Genomic_DNA"/>
</dbReference>
<dbReference type="RefSeq" id="WP_377460509.1">
    <property type="nucleotide sequence ID" value="NZ_JBHLUB010000032.1"/>
</dbReference>
<keyword evidence="2" id="KW-1185">Reference proteome</keyword>
<evidence type="ECO:0000313" key="1">
    <source>
        <dbReference type="EMBL" id="MFC0582945.1"/>
    </source>
</evidence>
<organism evidence="1 2">
    <name type="scientific">Micrococcoides hystricis</name>
    <dbReference type="NCBI Taxonomy" id="1572761"/>
    <lineage>
        <taxon>Bacteria</taxon>
        <taxon>Bacillati</taxon>
        <taxon>Actinomycetota</taxon>
        <taxon>Actinomycetes</taxon>
        <taxon>Micrococcales</taxon>
        <taxon>Micrococcaceae</taxon>
        <taxon>Micrococcoides</taxon>
    </lineage>
</organism>
<sequence>MMAHLAKFGFEALTCQPPTLEELMLSHYGDELKAHHVRYTNAHAEQVSS</sequence>
<reference evidence="1 2" key="1">
    <citation type="submission" date="2024-09" db="EMBL/GenBank/DDBJ databases">
        <authorList>
            <person name="Sun Q."/>
            <person name="Mori K."/>
        </authorList>
    </citation>
    <scope>NUCLEOTIDE SEQUENCE [LARGE SCALE GENOMIC DNA]</scope>
    <source>
        <strain evidence="1 2">NCAIM B.02604</strain>
    </source>
</reference>
<gene>
    <name evidence="1" type="ORF">ACFFFR_11250</name>
</gene>
<name>A0ABV6PCV2_9MICC</name>
<accession>A0ABV6PCV2</accession>
<comment type="caution">
    <text evidence="1">The sequence shown here is derived from an EMBL/GenBank/DDBJ whole genome shotgun (WGS) entry which is preliminary data.</text>
</comment>
<proteinExistence type="predicted"/>
<dbReference type="Proteomes" id="UP001589862">
    <property type="component" value="Unassembled WGS sequence"/>
</dbReference>
<evidence type="ECO:0000313" key="2">
    <source>
        <dbReference type="Proteomes" id="UP001589862"/>
    </source>
</evidence>
<protein>
    <submittedName>
        <fullName evidence="1">Uncharacterized protein</fullName>
    </submittedName>
</protein>